<dbReference type="OrthoDB" id="9799441at2"/>
<keyword evidence="8 13" id="KW-1133">Transmembrane helix</keyword>
<keyword evidence="9 12" id="KW-0408">Iron</keyword>
<dbReference type="GO" id="GO:0006099">
    <property type="term" value="P:tricarboxylic acid cycle"/>
    <property type="evidence" value="ECO:0007669"/>
    <property type="project" value="InterPro"/>
</dbReference>
<protein>
    <recommendedName>
        <fullName evidence="4">Succinate dehydrogenase cytochrome b556 subunit</fullName>
    </recommendedName>
</protein>
<comment type="function">
    <text evidence="1">Membrane-anchoring subunit of succinate dehydrogenase (SDH).</text>
</comment>
<evidence type="ECO:0000256" key="6">
    <source>
        <dbReference type="ARBA" id="ARBA00022692"/>
    </source>
</evidence>
<dbReference type="GO" id="GO:0005886">
    <property type="term" value="C:plasma membrane"/>
    <property type="evidence" value="ECO:0007669"/>
    <property type="project" value="TreeGrafter"/>
</dbReference>
<evidence type="ECO:0000313" key="14">
    <source>
        <dbReference type="EMBL" id="CEG55889.1"/>
    </source>
</evidence>
<comment type="cofactor">
    <cofactor evidence="12">
        <name>heme</name>
        <dbReference type="ChEBI" id="CHEBI:30413"/>
    </cofactor>
    <text evidence="12">The heme is bound between the two transmembrane subunits.</text>
</comment>
<dbReference type="Pfam" id="PF01127">
    <property type="entry name" value="Sdh_cyt"/>
    <property type="match status" value="1"/>
</dbReference>
<dbReference type="Proteomes" id="UP000032430">
    <property type="component" value="Chromosome I"/>
</dbReference>
<comment type="similarity">
    <text evidence="3">Belongs to the cytochrome b560 family.</text>
</comment>
<evidence type="ECO:0000313" key="15">
    <source>
        <dbReference type="Proteomes" id="UP000032430"/>
    </source>
</evidence>
<dbReference type="PROSITE" id="PS01001">
    <property type="entry name" value="SDH_CYT_2"/>
    <property type="match status" value="1"/>
</dbReference>
<evidence type="ECO:0000256" key="13">
    <source>
        <dbReference type="SAM" id="Phobius"/>
    </source>
</evidence>
<organism evidence="14 15">
    <name type="scientific">Legionella fallonii LLAP-10</name>
    <dbReference type="NCBI Taxonomy" id="1212491"/>
    <lineage>
        <taxon>Bacteria</taxon>
        <taxon>Pseudomonadati</taxon>
        <taxon>Pseudomonadota</taxon>
        <taxon>Gammaproteobacteria</taxon>
        <taxon>Legionellales</taxon>
        <taxon>Legionellaceae</taxon>
        <taxon>Legionella</taxon>
    </lineage>
</organism>
<evidence type="ECO:0000256" key="5">
    <source>
        <dbReference type="ARBA" id="ARBA00022617"/>
    </source>
</evidence>
<dbReference type="PROSITE" id="PS01000">
    <property type="entry name" value="SDH_CYT_1"/>
    <property type="match status" value="1"/>
</dbReference>
<comment type="subunit">
    <text evidence="11">Part of an enzyme complex containing four subunits: a flavoprotein, an iron-sulfur protein, plus two membrane-anchoring proteins, SdhC and SdhD. The complex can form homotrimers.</text>
</comment>
<dbReference type="CDD" id="cd03499">
    <property type="entry name" value="SQR_TypeC_SdhC"/>
    <property type="match status" value="1"/>
</dbReference>
<evidence type="ECO:0000256" key="1">
    <source>
        <dbReference type="ARBA" id="ARBA00004050"/>
    </source>
</evidence>
<keyword evidence="6 13" id="KW-0812">Transmembrane</keyword>
<proteinExistence type="inferred from homology"/>
<evidence type="ECO:0000256" key="3">
    <source>
        <dbReference type="ARBA" id="ARBA00007244"/>
    </source>
</evidence>
<evidence type="ECO:0000256" key="4">
    <source>
        <dbReference type="ARBA" id="ARBA00020076"/>
    </source>
</evidence>
<dbReference type="InterPro" id="IPR034804">
    <property type="entry name" value="SQR/QFR_C/D"/>
</dbReference>
<reference evidence="15" key="1">
    <citation type="submission" date="2014-09" db="EMBL/GenBank/DDBJ databases">
        <authorList>
            <person name="Gomez-Valero L."/>
        </authorList>
    </citation>
    <scope>NUCLEOTIDE SEQUENCE [LARGE SCALE GENOMIC DNA]</scope>
    <source>
        <strain evidence="15">ATCC700992</strain>
    </source>
</reference>
<dbReference type="SUPFAM" id="SSF81343">
    <property type="entry name" value="Fumarate reductase respiratory complex transmembrane subunits"/>
    <property type="match status" value="1"/>
</dbReference>
<keyword evidence="15" id="KW-1185">Reference proteome</keyword>
<evidence type="ECO:0000256" key="12">
    <source>
        <dbReference type="PIRSR" id="PIRSR000178-1"/>
    </source>
</evidence>
<dbReference type="KEGG" id="lfa:LFA_0423"/>
<dbReference type="NCBIfam" id="TIGR02970">
    <property type="entry name" value="succ_dehyd_cytB"/>
    <property type="match status" value="1"/>
</dbReference>
<dbReference type="GO" id="GO:0009055">
    <property type="term" value="F:electron transfer activity"/>
    <property type="evidence" value="ECO:0007669"/>
    <property type="project" value="InterPro"/>
</dbReference>
<evidence type="ECO:0000256" key="2">
    <source>
        <dbReference type="ARBA" id="ARBA00004141"/>
    </source>
</evidence>
<evidence type="ECO:0000256" key="11">
    <source>
        <dbReference type="ARBA" id="ARBA00025912"/>
    </source>
</evidence>
<gene>
    <name evidence="14" type="primary">sdhC</name>
    <name evidence="14" type="ORF">LFA_0423</name>
</gene>
<feature type="transmembrane region" description="Helical" evidence="13">
    <location>
        <begin position="105"/>
        <end position="123"/>
    </location>
</feature>
<feature type="transmembrane region" description="Helical" evidence="13">
    <location>
        <begin position="65"/>
        <end position="85"/>
    </location>
</feature>
<name>A0A098G1N6_9GAMM</name>
<dbReference type="HOGENOM" id="CLU_094691_2_1_6"/>
<dbReference type="RefSeq" id="WP_045094684.1">
    <property type="nucleotide sequence ID" value="NZ_LN614827.1"/>
</dbReference>
<keyword evidence="10 13" id="KW-0472">Membrane</keyword>
<dbReference type="EMBL" id="LN614827">
    <property type="protein sequence ID" value="CEG55889.1"/>
    <property type="molecule type" value="Genomic_DNA"/>
</dbReference>
<keyword evidence="7 12" id="KW-0479">Metal-binding</keyword>
<dbReference type="PIRSF" id="PIRSF000178">
    <property type="entry name" value="SDH_cyt_b560"/>
    <property type="match status" value="1"/>
</dbReference>
<feature type="binding site" description="axial binding residue" evidence="12">
    <location>
        <position position="80"/>
    </location>
    <ligand>
        <name>heme</name>
        <dbReference type="ChEBI" id="CHEBI:30413"/>
        <note>ligand shared with second transmembrane subunit</note>
    </ligand>
    <ligandPart>
        <name>Fe</name>
        <dbReference type="ChEBI" id="CHEBI:18248"/>
    </ligandPart>
</feature>
<evidence type="ECO:0000256" key="9">
    <source>
        <dbReference type="ARBA" id="ARBA00023004"/>
    </source>
</evidence>
<evidence type="ECO:0000256" key="7">
    <source>
        <dbReference type="ARBA" id="ARBA00022723"/>
    </source>
</evidence>
<dbReference type="InterPro" id="IPR018495">
    <property type="entry name" value="Succ_DH_cyt_bsu_CS"/>
</dbReference>
<dbReference type="STRING" id="1212491.LFA_0423"/>
<dbReference type="InterPro" id="IPR000701">
    <property type="entry name" value="SuccDH_FuR_B_TM-su"/>
</dbReference>
<comment type="subcellular location">
    <subcellularLocation>
        <location evidence="2">Membrane</location>
        <topology evidence="2">Multi-pass membrane protein</topology>
    </subcellularLocation>
</comment>
<dbReference type="PANTHER" id="PTHR10978:SF5">
    <property type="entry name" value="SUCCINATE DEHYDROGENASE CYTOCHROME B560 SUBUNIT, MITOCHONDRIAL"/>
    <property type="match status" value="1"/>
</dbReference>
<dbReference type="PANTHER" id="PTHR10978">
    <property type="entry name" value="SUCCINATE DEHYDROGENASE CYTOCHROME B560 SUBUNIT"/>
    <property type="match status" value="1"/>
</dbReference>
<dbReference type="GO" id="GO:0046872">
    <property type="term" value="F:metal ion binding"/>
    <property type="evidence" value="ECO:0007669"/>
    <property type="project" value="UniProtKB-KW"/>
</dbReference>
<accession>A0A098G1N6</accession>
<dbReference type="InterPro" id="IPR014314">
    <property type="entry name" value="Succ_DH_cytb556"/>
</dbReference>
<sequence>MDKKRPVNLDLSSLKFPPMAIASILHRISGIALFLLLPLMLFILGKSLQSEDLFIQTKSMLTSPYYKLGLWAFSAALIYHVLAGIRHLLMDMGYGEHLSAGRRSAILVIVLSVILTIFLGIWIW</sequence>
<evidence type="ECO:0000256" key="10">
    <source>
        <dbReference type="ARBA" id="ARBA00023136"/>
    </source>
</evidence>
<dbReference type="Gene3D" id="1.20.1300.10">
    <property type="entry name" value="Fumarate reductase/succinate dehydrogenase, transmembrane subunit"/>
    <property type="match status" value="1"/>
</dbReference>
<keyword evidence="5 12" id="KW-0349">Heme</keyword>
<feature type="transmembrane region" description="Helical" evidence="13">
    <location>
        <begin position="20"/>
        <end position="44"/>
    </location>
</feature>
<dbReference type="AlphaFoldDB" id="A0A098G1N6"/>
<evidence type="ECO:0000256" key="8">
    <source>
        <dbReference type="ARBA" id="ARBA00022989"/>
    </source>
</evidence>